<comment type="caution">
    <text evidence="2">The sequence shown here is derived from an EMBL/GenBank/DDBJ whole genome shotgun (WGS) entry which is preliminary data.</text>
</comment>
<feature type="region of interest" description="Disordered" evidence="1">
    <location>
        <begin position="72"/>
        <end position="111"/>
    </location>
</feature>
<feature type="region of interest" description="Disordered" evidence="1">
    <location>
        <begin position="43"/>
        <end position="62"/>
    </location>
</feature>
<protein>
    <submittedName>
        <fullName evidence="2">Uncharacterized protein</fullName>
    </submittedName>
</protein>
<gene>
    <name evidence="2" type="ORF">WJX72_002703</name>
</gene>
<evidence type="ECO:0000313" key="3">
    <source>
        <dbReference type="Proteomes" id="UP001489004"/>
    </source>
</evidence>
<dbReference type="Proteomes" id="UP001489004">
    <property type="component" value="Unassembled WGS sequence"/>
</dbReference>
<dbReference type="EMBL" id="JALJOR010000001">
    <property type="protein sequence ID" value="KAK9828907.1"/>
    <property type="molecule type" value="Genomic_DNA"/>
</dbReference>
<evidence type="ECO:0000256" key="1">
    <source>
        <dbReference type="SAM" id="MobiDB-lite"/>
    </source>
</evidence>
<organism evidence="2 3">
    <name type="scientific">[Myrmecia] bisecta</name>
    <dbReference type="NCBI Taxonomy" id="41462"/>
    <lineage>
        <taxon>Eukaryota</taxon>
        <taxon>Viridiplantae</taxon>
        <taxon>Chlorophyta</taxon>
        <taxon>core chlorophytes</taxon>
        <taxon>Trebouxiophyceae</taxon>
        <taxon>Trebouxiales</taxon>
        <taxon>Trebouxiaceae</taxon>
        <taxon>Myrmecia</taxon>
    </lineage>
</organism>
<dbReference type="AlphaFoldDB" id="A0AAW1R564"/>
<keyword evidence="3" id="KW-1185">Reference proteome</keyword>
<proteinExistence type="predicted"/>
<sequence length="180" mass="18931">MPRGSRKRAGEPVVSGAAALAGPLAQQQEQELQQAAQLGQRVAATATAAEGQVHNEPVSGLPVDDVAIKTAADQPDMRPVATSSEQKRGKPAAGSKGREATAAEAPAQMGKGDTRALTLAYDISSTLYAYGQPHEAAQLATKLLKVQNRVRGHIHVTTLRTTILLTKCVMALDNLRLTCM</sequence>
<accession>A0AAW1R564</accession>
<name>A0AAW1R564_9CHLO</name>
<evidence type="ECO:0000313" key="2">
    <source>
        <dbReference type="EMBL" id="KAK9828907.1"/>
    </source>
</evidence>
<reference evidence="2 3" key="1">
    <citation type="journal article" date="2024" name="Nat. Commun.">
        <title>Phylogenomics reveals the evolutionary origins of lichenization in chlorophyte algae.</title>
        <authorList>
            <person name="Puginier C."/>
            <person name="Libourel C."/>
            <person name="Otte J."/>
            <person name="Skaloud P."/>
            <person name="Haon M."/>
            <person name="Grisel S."/>
            <person name="Petersen M."/>
            <person name="Berrin J.G."/>
            <person name="Delaux P.M."/>
            <person name="Dal Grande F."/>
            <person name="Keller J."/>
        </authorList>
    </citation>
    <scope>NUCLEOTIDE SEQUENCE [LARGE SCALE GENOMIC DNA]</scope>
    <source>
        <strain evidence="2 3">SAG 2043</strain>
    </source>
</reference>